<keyword evidence="6" id="KW-0106">Calcium</keyword>
<dbReference type="InterPro" id="IPR050819">
    <property type="entry name" value="Tripeptidyl-peptidase_I"/>
</dbReference>
<feature type="binding site" evidence="6">
    <location>
        <position position="81"/>
    </location>
    <ligand>
        <name>Ca(2+)</name>
        <dbReference type="ChEBI" id="CHEBI:29108"/>
    </ligand>
</feature>
<dbReference type="GO" id="GO:0004252">
    <property type="term" value="F:serine-type endopeptidase activity"/>
    <property type="evidence" value="ECO:0007669"/>
    <property type="project" value="InterPro"/>
</dbReference>
<organism evidence="8 9">
    <name type="scientific">Paracoccidioides lutzii (strain ATCC MYA-826 / Pb01)</name>
    <name type="common">Paracoccidioides brasiliensis</name>
    <dbReference type="NCBI Taxonomy" id="502779"/>
    <lineage>
        <taxon>Eukaryota</taxon>
        <taxon>Fungi</taxon>
        <taxon>Dikarya</taxon>
        <taxon>Ascomycota</taxon>
        <taxon>Pezizomycotina</taxon>
        <taxon>Eurotiomycetes</taxon>
        <taxon>Eurotiomycetidae</taxon>
        <taxon>Onygenales</taxon>
        <taxon>Ajellomycetaceae</taxon>
        <taxon>Paracoccidioides</taxon>
    </lineage>
</organism>
<dbReference type="Proteomes" id="UP000002059">
    <property type="component" value="Partially assembled WGS sequence"/>
</dbReference>
<comment type="caution">
    <text evidence="6">Lacks conserved residue(s) required for the propagation of feature annotation.</text>
</comment>
<dbReference type="Gene3D" id="3.40.50.200">
    <property type="entry name" value="Peptidase S8/S53 domain"/>
    <property type="match status" value="1"/>
</dbReference>
<dbReference type="SUPFAM" id="SSF52743">
    <property type="entry name" value="Subtilisin-like"/>
    <property type="match status" value="1"/>
</dbReference>
<evidence type="ECO:0000256" key="2">
    <source>
        <dbReference type="ARBA" id="ARBA00002451"/>
    </source>
</evidence>
<proteinExistence type="predicted"/>
<dbReference type="RefSeq" id="XP_015702366.1">
    <property type="nucleotide sequence ID" value="XM_015848026.1"/>
</dbReference>
<dbReference type="PANTHER" id="PTHR14218">
    <property type="entry name" value="PROTEASE S8 TRIPEPTIDYL PEPTIDASE I CLN2"/>
    <property type="match status" value="1"/>
</dbReference>
<dbReference type="InterPro" id="IPR036852">
    <property type="entry name" value="Peptidase_S8/S53_dom_sf"/>
</dbReference>
<keyword evidence="4" id="KW-0732">Signal</keyword>
<keyword evidence="6" id="KW-0479">Metal-binding</keyword>
<feature type="binding site" evidence="6">
    <location>
        <position position="115"/>
    </location>
    <ligand>
        <name>Ca(2+)</name>
        <dbReference type="ChEBI" id="CHEBI:29108"/>
    </ligand>
</feature>
<dbReference type="PROSITE" id="PS51695">
    <property type="entry name" value="SEDOLISIN"/>
    <property type="match status" value="1"/>
</dbReference>
<dbReference type="EC" id="3.4.14.10" evidence="3"/>
<reference evidence="8 9" key="1">
    <citation type="journal article" date="2011" name="PLoS Genet.">
        <title>Comparative genomic analysis of human fungal pathogens causing paracoccidioidomycosis.</title>
        <authorList>
            <person name="Desjardins C.A."/>
            <person name="Champion M.D."/>
            <person name="Holder J.W."/>
            <person name="Muszewska A."/>
            <person name="Goldberg J."/>
            <person name="Bailao A.M."/>
            <person name="Brigido M.M."/>
            <person name="Ferreira M.E."/>
            <person name="Garcia A.M."/>
            <person name="Grynberg M."/>
            <person name="Gujja S."/>
            <person name="Heiman D.I."/>
            <person name="Henn M.R."/>
            <person name="Kodira C.D."/>
            <person name="Leon-Narvaez H."/>
            <person name="Longo L.V."/>
            <person name="Ma L.J."/>
            <person name="Malavazi I."/>
            <person name="Matsuo A.L."/>
            <person name="Morais F.V."/>
            <person name="Pereira M."/>
            <person name="Rodriguez-Brito S."/>
            <person name="Sakthikumar S."/>
            <person name="Salem-Izacc S.M."/>
            <person name="Sykes S.M."/>
            <person name="Teixeira M.M."/>
            <person name="Vallejo M.C."/>
            <person name="Walter M.E."/>
            <person name="Yandava C."/>
            <person name="Young S."/>
            <person name="Zeng Q."/>
            <person name="Zucker J."/>
            <person name="Felipe M.S."/>
            <person name="Goldman G.H."/>
            <person name="Haas B.J."/>
            <person name="McEwen J.G."/>
            <person name="Nino-Vega G."/>
            <person name="Puccia R."/>
            <person name="San-Blas G."/>
            <person name="Soares C.M."/>
            <person name="Birren B.W."/>
            <person name="Cuomo C.A."/>
        </authorList>
    </citation>
    <scope>NUCLEOTIDE SEQUENCE [LARGE SCALE GENOMIC DNA]</scope>
    <source>
        <strain evidence="9">ATCC MYA-826 / Pb01</strain>
    </source>
</reference>
<dbReference type="GeneID" id="9092942"/>
<dbReference type="VEuPathDB" id="FungiDB:PAAG_12548"/>
<evidence type="ECO:0000313" key="8">
    <source>
        <dbReference type="EMBL" id="KGQ00788.1"/>
    </source>
</evidence>
<comment type="catalytic activity">
    <reaction evidence="1">
        <text>Release of an N-terminal tripeptide from a polypeptide.</text>
        <dbReference type="EC" id="3.4.14.10"/>
    </reaction>
</comment>
<dbReference type="STRING" id="502779.A0A0A2UZX0"/>
<dbReference type="GO" id="GO:0006508">
    <property type="term" value="P:proteolysis"/>
    <property type="evidence" value="ECO:0007669"/>
    <property type="project" value="InterPro"/>
</dbReference>
<evidence type="ECO:0000256" key="3">
    <source>
        <dbReference type="ARBA" id="ARBA00012462"/>
    </source>
</evidence>
<dbReference type="GO" id="GO:0008240">
    <property type="term" value="F:tripeptidyl-peptidase activity"/>
    <property type="evidence" value="ECO:0007669"/>
    <property type="project" value="UniProtKB-EC"/>
</dbReference>
<keyword evidence="5" id="KW-0865">Zymogen</keyword>
<sequence length="135" mass="14127">MEGLYNPTGRGFLDIVAQSMDFMIIDHTSKLQQEELRSGATPMFASIEINLNSICLTEGKPELGFLNPLLYSLQGAGFNDIIHGCSGGCTGKSTASGLSAPHTPGAGWNATVGWDPVTGLGTPDFGALAELVRAL</sequence>
<feature type="domain" description="Peptidase S53" evidence="7">
    <location>
        <begin position="1"/>
        <end position="135"/>
    </location>
</feature>
<gene>
    <name evidence="8" type="ORF">PAAG_12548</name>
</gene>
<protein>
    <recommendedName>
        <fullName evidence="3">tripeptidyl-peptidase II</fullName>
        <ecNumber evidence="3">3.4.14.10</ecNumber>
    </recommendedName>
</protein>
<evidence type="ECO:0000313" key="9">
    <source>
        <dbReference type="Proteomes" id="UP000002059"/>
    </source>
</evidence>
<evidence type="ECO:0000259" key="7">
    <source>
        <dbReference type="PROSITE" id="PS51695"/>
    </source>
</evidence>
<dbReference type="AlphaFoldDB" id="A0A0A2UZX0"/>
<evidence type="ECO:0000256" key="6">
    <source>
        <dbReference type="PROSITE-ProRule" id="PRU01032"/>
    </source>
</evidence>
<dbReference type="OMA" id="DFWIIIN"/>
<feature type="binding site" evidence="6">
    <location>
        <position position="113"/>
    </location>
    <ligand>
        <name>Ca(2+)</name>
        <dbReference type="ChEBI" id="CHEBI:29108"/>
    </ligand>
</feature>
<keyword evidence="9" id="KW-1185">Reference proteome</keyword>
<dbReference type="InterPro" id="IPR030400">
    <property type="entry name" value="Sedolisin_dom"/>
</dbReference>
<evidence type="ECO:0000256" key="1">
    <source>
        <dbReference type="ARBA" id="ARBA00001910"/>
    </source>
</evidence>
<dbReference type="KEGG" id="pbl:PAAG_12548"/>
<dbReference type="EMBL" id="KN294023">
    <property type="protein sequence ID" value="KGQ00788.1"/>
    <property type="molecule type" value="Genomic_DNA"/>
</dbReference>
<dbReference type="eggNOG" id="ENOG502QR6D">
    <property type="taxonomic scope" value="Eukaryota"/>
</dbReference>
<dbReference type="PANTHER" id="PTHR14218:SF32">
    <property type="entry name" value="TRIPEPTIDYL PEPTIDASE SED3 (AFU_ORTHOLOGUE AFUA_3G08930)"/>
    <property type="match status" value="1"/>
</dbReference>
<name>A0A0A2UZX0_PARBA</name>
<accession>A0A0A2UZX0</accession>
<dbReference type="OrthoDB" id="409122at2759"/>
<evidence type="ECO:0000256" key="4">
    <source>
        <dbReference type="ARBA" id="ARBA00022729"/>
    </source>
</evidence>
<dbReference type="HOGENOM" id="CLU_013783_0_1_1"/>
<comment type="cofactor">
    <cofactor evidence="6">
        <name>Ca(2+)</name>
        <dbReference type="ChEBI" id="CHEBI:29108"/>
    </cofactor>
    <text evidence="6">Binds 1 Ca(2+) ion per subunit.</text>
</comment>
<comment type="function">
    <text evidence="2">Secreted tripeptidyl-peptidase which degrades proteins at acidic pHs and is involved in virulence.</text>
</comment>
<dbReference type="GO" id="GO:0046872">
    <property type="term" value="F:metal ion binding"/>
    <property type="evidence" value="ECO:0007669"/>
    <property type="project" value="UniProtKB-UniRule"/>
</dbReference>
<evidence type="ECO:0000256" key="5">
    <source>
        <dbReference type="ARBA" id="ARBA00023145"/>
    </source>
</evidence>
<feature type="binding site" evidence="6">
    <location>
        <position position="80"/>
    </location>
    <ligand>
        <name>Ca(2+)</name>
        <dbReference type="ChEBI" id="CHEBI:29108"/>
    </ligand>
</feature>